<gene>
    <name evidence="7" type="primary">rnpA</name>
    <name evidence="9" type="ORF">SAMN04487984_1247</name>
</gene>
<dbReference type="RefSeq" id="WP_084099361.1">
    <property type="nucleotide sequence ID" value="NZ_FWXK01000007.1"/>
</dbReference>
<evidence type="ECO:0000313" key="10">
    <source>
        <dbReference type="Proteomes" id="UP000243884"/>
    </source>
</evidence>
<dbReference type="STRING" id="371602.SAMN04487984_1247"/>
<name>A0A1W1ZC06_9LACT</name>
<evidence type="ECO:0000256" key="6">
    <source>
        <dbReference type="ARBA" id="ARBA00022884"/>
    </source>
</evidence>
<keyword evidence="4 7" id="KW-0255">Endonuclease</keyword>
<evidence type="ECO:0000256" key="8">
    <source>
        <dbReference type="NCBIfam" id="TIGR00188"/>
    </source>
</evidence>
<dbReference type="GO" id="GO:0004526">
    <property type="term" value="F:ribonuclease P activity"/>
    <property type="evidence" value="ECO:0007669"/>
    <property type="project" value="UniProtKB-UniRule"/>
</dbReference>
<dbReference type="EMBL" id="FWXK01000007">
    <property type="protein sequence ID" value="SMC45802.1"/>
    <property type="molecule type" value="Genomic_DNA"/>
</dbReference>
<dbReference type="GO" id="GO:0042781">
    <property type="term" value="F:3'-tRNA processing endoribonuclease activity"/>
    <property type="evidence" value="ECO:0007669"/>
    <property type="project" value="TreeGrafter"/>
</dbReference>
<dbReference type="InterPro" id="IPR000100">
    <property type="entry name" value="RNase_P"/>
</dbReference>
<keyword evidence="10" id="KW-1185">Reference proteome</keyword>
<sequence length="117" mass="13546">MRKSYRVKSEQDFSMVFNHGKSKANRQFVIYHLPKEQAHFRIGISVGKKIGNAVHRNAVKRKVRQAIYELKPYIKSDVDFIVIARKPADKMSTAEVKSSLIHVMRLSHLFTEDPSHP</sequence>
<dbReference type="InterPro" id="IPR020568">
    <property type="entry name" value="Ribosomal_Su5_D2-typ_SF"/>
</dbReference>
<dbReference type="SUPFAM" id="SSF54211">
    <property type="entry name" value="Ribosomal protein S5 domain 2-like"/>
    <property type="match status" value="1"/>
</dbReference>
<comment type="similarity">
    <text evidence="7">Belongs to the RnpA family.</text>
</comment>
<dbReference type="InterPro" id="IPR014721">
    <property type="entry name" value="Ribsml_uS5_D2-typ_fold_subgr"/>
</dbReference>
<evidence type="ECO:0000256" key="7">
    <source>
        <dbReference type="HAMAP-Rule" id="MF_00227"/>
    </source>
</evidence>
<evidence type="ECO:0000256" key="5">
    <source>
        <dbReference type="ARBA" id="ARBA00022801"/>
    </source>
</evidence>
<protein>
    <recommendedName>
        <fullName evidence="7 8">Ribonuclease P protein component</fullName>
        <shortName evidence="7">RNase P protein</shortName>
        <shortName evidence="7">RNaseP protein</shortName>
        <ecNumber evidence="7 8">3.1.26.5</ecNumber>
    </recommendedName>
    <alternativeName>
        <fullName evidence="7">Protein C5</fullName>
    </alternativeName>
</protein>
<accession>A0A1W1ZC06</accession>
<evidence type="ECO:0000256" key="1">
    <source>
        <dbReference type="ARBA" id="ARBA00002663"/>
    </source>
</evidence>
<dbReference type="PANTHER" id="PTHR33992:SF1">
    <property type="entry name" value="RIBONUCLEASE P PROTEIN COMPONENT"/>
    <property type="match status" value="1"/>
</dbReference>
<keyword evidence="6 7" id="KW-0694">RNA-binding</keyword>
<comment type="function">
    <text evidence="1 7">RNaseP catalyzes the removal of the 5'-leader sequence from pre-tRNA to produce the mature 5'-terminus. It can also cleave other RNA substrates such as 4.5S RNA. The protein component plays an auxiliary but essential role in vivo by binding to the 5'-leader sequence and broadening the substrate specificity of the ribozyme.</text>
</comment>
<dbReference type="InterPro" id="IPR020539">
    <property type="entry name" value="RNase_P_CS"/>
</dbReference>
<evidence type="ECO:0000256" key="2">
    <source>
        <dbReference type="ARBA" id="ARBA00022694"/>
    </source>
</evidence>
<dbReference type="PANTHER" id="PTHR33992">
    <property type="entry name" value="RIBONUCLEASE P PROTEIN COMPONENT"/>
    <property type="match status" value="1"/>
</dbReference>
<dbReference type="GO" id="GO:0030677">
    <property type="term" value="C:ribonuclease P complex"/>
    <property type="evidence" value="ECO:0007669"/>
    <property type="project" value="TreeGrafter"/>
</dbReference>
<dbReference type="FunFam" id="3.30.230.10:FF:000021">
    <property type="entry name" value="Ribonuclease P protein component"/>
    <property type="match status" value="1"/>
</dbReference>
<comment type="catalytic activity">
    <reaction evidence="7">
        <text>Endonucleolytic cleavage of RNA, removing 5'-extranucleotides from tRNA precursor.</text>
        <dbReference type="EC" id="3.1.26.5"/>
    </reaction>
</comment>
<dbReference type="HAMAP" id="MF_00227">
    <property type="entry name" value="RNase_P"/>
    <property type="match status" value="1"/>
</dbReference>
<evidence type="ECO:0000313" key="9">
    <source>
        <dbReference type="EMBL" id="SMC45802.1"/>
    </source>
</evidence>
<dbReference type="EC" id="3.1.26.5" evidence="7 8"/>
<dbReference type="PROSITE" id="PS00648">
    <property type="entry name" value="RIBONUCLEASE_P"/>
    <property type="match status" value="1"/>
</dbReference>
<evidence type="ECO:0000256" key="3">
    <source>
        <dbReference type="ARBA" id="ARBA00022722"/>
    </source>
</evidence>
<dbReference type="GO" id="GO:0001682">
    <property type="term" value="P:tRNA 5'-leader removal"/>
    <property type="evidence" value="ECO:0007669"/>
    <property type="project" value="UniProtKB-UniRule"/>
</dbReference>
<proteinExistence type="inferred from homology"/>
<evidence type="ECO:0000256" key="4">
    <source>
        <dbReference type="ARBA" id="ARBA00022759"/>
    </source>
</evidence>
<comment type="subunit">
    <text evidence="7">Consists of a catalytic RNA component (M1 or rnpB) and a protein subunit.</text>
</comment>
<dbReference type="AlphaFoldDB" id="A0A1W1ZC06"/>
<reference evidence="10" key="1">
    <citation type="submission" date="2017-04" db="EMBL/GenBank/DDBJ databases">
        <authorList>
            <person name="Varghese N."/>
            <person name="Submissions S."/>
        </authorList>
    </citation>
    <scope>NUCLEOTIDE SEQUENCE [LARGE SCALE GENOMIC DNA]</scope>
    <source>
        <strain evidence="10">DSM 21500</strain>
    </source>
</reference>
<dbReference type="NCBIfam" id="TIGR00188">
    <property type="entry name" value="rnpA"/>
    <property type="match status" value="1"/>
</dbReference>
<keyword evidence="2 7" id="KW-0819">tRNA processing</keyword>
<dbReference type="GO" id="GO:0000049">
    <property type="term" value="F:tRNA binding"/>
    <property type="evidence" value="ECO:0007669"/>
    <property type="project" value="UniProtKB-UniRule"/>
</dbReference>
<keyword evidence="3 7" id="KW-0540">Nuclease</keyword>
<dbReference type="Pfam" id="PF00825">
    <property type="entry name" value="Ribonuclease_P"/>
    <property type="match status" value="1"/>
</dbReference>
<organism evidence="9 10">
    <name type="scientific">Aerococcus suis</name>
    <dbReference type="NCBI Taxonomy" id="371602"/>
    <lineage>
        <taxon>Bacteria</taxon>
        <taxon>Bacillati</taxon>
        <taxon>Bacillota</taxon>
        <taxon>Bacilli</taxon>
        <taxon>Lactobacillales</taxon>
        <taxon>Aerococcaceae</taxon>
        <taxon>Aerococcus</taxon>
    </lineage>
</organism>
<dbReference type="Gene3D" id="3.30.230.10">
    <property type="match status" value="1"/>
</dbReference>
<dbReference type="Proteomes" id="UP000243884">
    <property type="component" value="Unassembled WGS sequence"/>
</dbReference>
<keyword evidence="5 7" id="KW-0378">Hydrolase</keyword>
<dbReference type="OrthoDB" id="9810867at2"/>